<evidence type="ECO:0000313" key="1">
    <source>
        <dbReference type="EMBL" id="TGO31361.1"/>
    </source>
</evidence>
<keyword evidence="2" id="KW-1185">Reference proteome</keyword>
<dbReference type="Proteomes" id="UP000297910">
    <property type="component" value="Unassembled WGS sequence"/>
</dbReference>
<name>A0A4Z1GAZ2_9HELO</name>
<comment type="caution">
    <text evidence="1">The sequence shown here is derived from an EMBL/GenBank/DDBJ whole genome shotgun (WGS) entry which is preliminary data.</text>
</comment>
<dbReference type="AlphaFoldDB" id="A0A4Z1GAZ2"/>
<reference evidence="1 2" key="1">
    <citation type="submission" date="2017-12" db="EMBL/GenBank/DDBJ databases">
        <title>Comparative genomics of Botrytis spp.</title>
        <authorList>
            <person name="Valero-Jimenez C.A."/>
            <person name="Tapia P."/>
            <person name="Veloso J."/>
            <person name="Silva-Moreno E."/>
            <person name="Staats M."/>
            <person name="Valdes J.H."/>
            <person name="Van Kan J.A.L."/>
        </authorList>
    </citation>
    <scope>NUCLEOTIDE SEQUENCE [LARGE SCALE GENOMIC DNA]</scope>
    <source>
        <strain evidence="1 2">Bp0003</strain>
    </source>
</reference>
<dbReference type="EMBL" id="PQXI01000001">
    <property type="protein sequence ID" value="TGO31361.1"/>
    <property type="molecule type" value="Genomic_DNA"/>
</dbReference>
<proteinExistence type="predicted"/>
<accession>A0A4Z1GAZ2</accession>
<gene>
    <name evidence="1" type="ORF">BPAE_0001g02630</name>
</gene>
<sequence>MPCLHPTTVRKVAEEQQIPIFSRLARPAPLVWDAYSLCFQMLDITVNYDSDGSSKDSEFEHLTWIDGGALTGTA</sequence>
<protein>
    <submittedName>
        <fullName evidence="1">Uncharacterized protein</fullName>
    </submittedName>
</protein>
<organism evidence="1 2">
    <name type="scientific">Botrytis paeoniae</name>
    <dbReference type="NCBI Taxonomy" id="278948"/>
    <lineage>
        <taxon>Eukaryota</taxon>
        <taxon>Fungi</taxon>
        <taxon>Dikarya</taxon>
        <taxon>Ascomycota</taxon>
        <taxon>Pezizomycotina</taxon>
        <taxon>Leotiomycetes</taxon>
        <taxon>Helotiales</taxon>
        <taxon>Sclerotiniaceae</taxon>
        <taxon>Botrytis</taxon>
    </lineage>
</organism>
<evidence type="ECO:0000313" key="2">
    <source>
        <dbReference type="Proteomes" id="UP000297910"/>
    </source>
</evidence>